<evidence type="ECO:0000313" key="3">
    <source>
        <dbReference type="EMBL" id="EKX90855.1"/>
    </source>
</evidence>
<dbReference type="InterPro" id="IPR027383">
    <property type="entry name" value="Znf_put"/>
</dbReference>
<dbReference type="Pfam" id="PF13490">
    <property type="entry name" value="zf-HC2"/>
    <property type="match status" value="1"/>
</dbReference>
<feature type="transmembrane region" description="Helical" evidence="1">
    <location>
        <begin position="188"/>
        <end position="207"/>
    </location>
</feature>
<comment type="caution">
    <text evidence="3">The sequence shown here is derived from an EMBL/GenBank/DDBJ whole genome shotgun (WGS) entry which is preliminary data.</text>
</comment>
<feature type="transmembrane region" description="Helical" evidence="1">
    <location>
        <begin position="85"/>
        <end position="107"/>
    </location>
</feature>
<dbReference type="OrthoDB" id="5197868at2"/>
<dbReference type="eggNOG" id="COG5660">
    <property type="taxonomic scope" value="Bacteria"/>
</dbReference>
<feature type="transmembrane region" description="Helical" evidence="1">
    <location>
        <begin position="158"/>
        <end position="176"/>
    </location>
</feature>
<protein>
    <recommendedName>
        <fullName evidence="2">Putative zinc-finger domain-containing protein</fullName>
    </recommendedName>
</protein>
<evidence type="ECO:0000259" key="2">
    <source>
        <dbReference type="Pfam" id="PF13490"/>
    </source>
</evidence>
<feature type="domain" description="Putative zinc-finger" evidence="2">
    <location>
        <begin position="4"/>
        <end position="38"/>
    </location>
</feature>
<keyword evidence="4" id="KW-1185">Reference proteome</keyword>
<dbReference type="PATRIC" id="fig|1035195.3.peg.822"/>
<dbReference type="STRING" id="1035195.HMPREF9997_00919"/>
<dbReference type="EMBL" id="AMEM01000016">
    <property type="protein sequence ID" value="EKX90855.1"/>
    <property type="molecule type" value="Genomic_DNA"/>
</dbReference>
<evidence type="ECO:0000313" key="4">
    <source>
        <dbReference type="Proteomes" id="UP000010445"/>
    </source>
</evidence>
<evidence type="ECO:0000256" key="1">
    <source>
        <dbReference type="SAM" id="Phobius"/>
    </source>
</evidence>
<dbReference type="AlphaFoldDB" id="L1MIK6"/>
<organism evidence="3 4">
    <name type="scientific">Corynebacterium durum F0235</name>
    <dbReference type="NCBI Taxonomy" id="1035195"/>
    <lineage>
        <taxon>Bacteria</taxon>
        <taxon>Bacillati</taxon>
        <taxon>Actinomycetota</taxon>
        <taxon>Actinomycetes</taxon>
        <taxon>Mycobacteriales</taxon>
        <taxon>Corynebacteriaceae</taxon>
        <taxon>Corynebacterium</taxon>
    </lineage>
</organism>
<keyword evidence="1" id="KW-1133">Transmembrane helix</keyword>
<dbReference type="HOGENOM" id="CLU_081592_2_0_11"/>
<keyword evidence="1" id="KW-0812">Transmembrane</keyword>
<dbReference type="Proteomes" id="UP000010445">
    <property type="component" value="Unassembled WGS sequence"/>
</dbReference>
<proteinExistence type="predicted"/>
<keyword evidence="1" id="KW-0472">Membrane</keyword>
<name>L1MIK6_9CORY</name>
<gene>
    <name evidence="3" type="ORF">HMPREF9997_00919</name>
</gene>
<feature type="transmembrane region" description="Helical" evidence="1">
    <location>
        <begin position="127"/>
        <end position="151"/>
    </location>
</feature>
<sequence length="227" mass="23671">MIDCARVQAALSARLDGEDTGVPDDVVDAHLSGCAECQAFFEQAARLNRQLRLTEVPVGDAVPDLSEVILAGVEPVRRRRAASRVLGLALSRVMLILVGLGLVVWAYRLVALSTVGPGVEVSDVDTSAASGLLVDAAAIRLALACGLFFAAWRPHISAALMPVYGAFAAFSCGFATRDLVLGQMTAQGLAGLALLVASAAALLCAWLNSSGFGGFGRVWRSITAQPY</sequence>
<reference evidence="3 4" key="1">
    <citation type="submission" date="2012-05" db="EMBL/GenBank/DDBJ databases">
        <authorList>
            <person name="Weinstock G."/>
            <person name="Sodergren E."/>
            <person name="Lobos E.A."/>
            <person name="Fulton L."/>
            <person name="Fulton R."/>
            <person name="Courtney L."/>
            <person name="Fronick C."/>
            <person name="O'Laughlin M."/>
            <person name="Godfrey J."/>
            <person name="Wilson R.M."/>
            <person name="Miner T."/>
            <person name="Farmer C."/>
            <person name="Delehaunty K."/>
            <person name="Cordes M."/>
            <person name="Minx P."/>
            <person name="Tomlinson C."/>
            <person name="Chen J."/>
            <person name="Wollam A."/>
            <person name="Pepin K.H."/>
            <person name="Bhonagiri V."/>
            <person name="Zhang X."/>
            <person name="Suruliraj S."/>
            <person name="Warren W."/>
            <person name="Mitreva M."/>
            <person name="Mardis E.R."/>
            <person name="Wilson R.K."/>
        </authorList>
    </citation>
    <scope>NUCLEOTIDE SEQUENCE [LARGE SCALE GENOMIC DNA]</scope>
    <source>
        <strain evidence="3 4">F0235</strain>
    </source>
</reference>
<dbReference type="RefSeq" id="WP_006063160.1">
    <property type="nucleotide sequence ID" value="NZ_KB290830.1"/>
</dbReference>
<accession>L1MIK6</accession>